<dbReference type="EMBL" id="CP020946">
    <property type="protein sequence ID" value="ASD62951.1"/>
    <property type="molecule type" value="Genomic_DNA"/>
</dbReference>
<accession>A0A1Z3N6B5</accession>
<feature type="chain" id="PRO_5013097099" description="Lipoprotein" evidence="1">
    <location>
        <begin position="24"/>
        <end position="210"/>
    </location>
</feature>
<dbReference type="RefSeq" id="WP_088564538.1">
    <property type="nucleotide sequence ID" value="NZ_CP020946.1"/>
</dbReference>
<dbReference type="OrthoDB" id="5291972at2"/>
<dbReference type="AlphaFoldDB" id="A0A1Z3N6B5"/>
<gene>
    <name evidence="2" type="ORF">B9G79_04885</name>
</gene>
<organism evidence="2 3">
    <name type="scientific">Bdellovibrio bacteriovorus</name>
    <dbReference type="NCBI Taxonomy" id="959"/>
    <lineage>
        <taxon>Bacteria</taxon>
        <taxon>Pseudomonadati</taxon>
        <taxon>Bdellovibrionota</taxon>
        <taxon>Bdellovibrionia</taxon>
        <taxon>Bdellovibrionales</taxon>
        <taxon>Pseudobdellovibrionaceae</taxon>
        <taxon>Bdellovibrio</taxon>
    </lineage>
</organism>
<evidence type="ECO:0000256" key="1">
    <source>
        <dbReference type="SAM" id="SignalP"/>
    </source>
</evidence>
<evidence type="ECO:0008006" key="4">
    <source>
        <dbReference type="Google" id="ProtNLM"/>
    </source>
</evidence>
<keyword evidence="1" id="KW-0732">Signal</keyword>
<feature type="signal peptide" evidence="1">
    <location>
        <begin position="1"/>
        <end position="23"/>
    </location>
</feature>
<dbReference type="Proteomes" id="UP000197003">
    <property type="component" value="Chromosome"/>
</dbReference>
<dbReference type="PROSITE" id="PS51257">
    <property type="entry name" value="PROKAR_LIPOPROTEIN"/>
    <property type="match status" value="1"/>
</dbReference>
<reference evidence="2 3" key="1">
    <citation type="submission" date="2017-04" db="EMBL/GenBank/DDBJ databases">
        <title>Whole genome sequence of Bdellovibrio bacteriovorus strain SSB218315.</title>
        <authorList>
            <person name="Oyedara O."/>
            <person name="Rodriguez-Perez M.A."/>
        </authorList>
    </citation>
    <scope>NUCLEOTIDE SEQUENCE [LARGE SCALE GENOMIC DNA]</scope>
    <source>
        <strain evidence="2 3">SSB218315</strain>
    </source>
</reference>
<name>A0A1Z3N6B5_BDEBC</name>
<sequence>MFRNLAINLLPLLLLLTGCSIEASLQDLAGLRGPKLPPGIDITNKQPIAGVVTDPAISDFAKSEILVGPAGKADGVTELQFAIQLMNSDNTVVAGYVPQFTVIKGLGTVPVVCTPSDDFGFSVCSIRSSEPGIKTLQVTNLGSFQGQKDLLFDAVVKETTRIVSSGGEVTVATHPSGWQMTGAVGSQFGSAMAEKNGYKLRLGAGGAAIE</sequence>
<proteinExistence type="predicted"/>
<evidence type="ECO:0000313" key="3">
    <source>
        <dbReference type="Proteomes" id="UP000197003"/>
    </source>
</evidence>
<protein>
    <recommendedName>
        <fullName evidence="4">Lipoprotein</fullName>
    </recommendedName>
</protein>
<evidence type="ECO:0000313" key="2">
    <source>
        <dbReference type="EMBL" id="ASD62951.1"/>
    </source>
</evidence>